<dbReference type="SUPFAM" id="SSF53335">
    <property type="entry name" value="S-adenosyl-L-methionine-dependent methyltransferases"/>
    <property type="match status" value="1"/>
</dbReference>
<dbReference type="RefSeq" id="WP_149569488.1">
    <property type="nucleotide sequence ID" value="NZ_CP035807.1"/>
</dbReference>
<dbReference type="KEGG" id="sper:EW093_16685"/>
<keyword evidence="2" id="KW-1185">Reference proteome</keyword>
<dbReference type="EMBL" id="CP035807">
    <property type="protein sequence ID" value="QEN06255.1"/>
    <property type="molecule type" value="Genomic_DNA"/>
</dbReference>
<dbReference type="Gene3D" id="3.40.50.150">
    <property type="entry name" value="Vaccinia Virus protein VP39"/>
    <property type="match status" value="1"/>
</dbReference>
<evidence type="ECO:0008006" key="3">
    <source>
        <dbReference type="Google" id="ProtNLM"/>
    </source>
</evidence>
<organism evidence="1 2">
    <name type="scientific">Thiospirochaeta perfilievii</name>
    <dbReference type="NCBI Taxonomy" id="252967"/>
    <lineage>
        <taxon>Bacteria</taxon>
        <taxon>Pseudomonadati</taxon>
        <taxon>Spirochaetota</taxon>
        <taxon>Spirochaetia</taxon>
        <taxon>Spirochaetales</taxon>
        <taxon>Spirochaetaceae</taxon>
        <taxon>Thiospirochaeta</taxon>
    </lineage>
</organism>
<protein>
    <recommendedName>
        <fullName evidence="3">Class I SAM-dependent methyltransferase</fullName>
    </recommendedName>
</protein>
<reference evidence="1 2" key="2">
    <citation type="submission" date="2019-09" db="EMBL/GenBank/DDBJ databases">
        <title>Complete Genome Sequence and Methylome Analysis of free living Spirochaetas.</title>
        <authorList>
            <person name="Leshcheva N."/>
            <person name="Mikheeva N."/>
        </authorList>
    </citation>
    <scope>NUCLEOTIDE SEQUENCE [LARGE SCALE GENOMIC DNA]</scope>
    <source>
        <strain evidence="1 2">P</strain>
    </source>
</reference>
<accession>A0A5C1QDV5</accession>
<sequence>MTVTSEIALNKIKNIAKARNIKIQTYLLNIEYDSFDIINEKFNTITMIHYFPTIAKLKEILKLLEIDGVLYCCTFIKDNLGIDSSKYQIGISSEEINQLETDFNIIYNEKIKDDRGEIYKFIIQNNGSSV</sequence>
<reference evidence="1 2" key="1">
    <citation type="submission" date="2019-02" db="EMBL/GenBank/DDBJ databases">
        <authorList>
            <person name="Fomenkov A."/>
            <person name="Dubinina G."/>
            <person name="Grabovich M."/>
            <person name="Vincze T."/>
            <person name="Roberts R.J."/>
        </authorList>
    </citation>
    <scope>NUCLEOTIDE SEQUENCE [LARGE SCALE GENOMIC DNA]</scope>
    <source>
        <strain evidence="1 2">P</strain>
    </source>
</reference>
<dbReference type="InterPro" id="IPR029063">
    <property type="entry name" value="SAM-dependent_MTases_sf"/>
</dbReference>
<evidence type="ECO:0000313" key="2">
    <source>
        <dbReference type="Proteomes" id="UP000323824"/>
    </source>
</evidence>
<gene>
    <name evidence="1" type="ORF">EW093_16685</name>
</gene>
<name>A0A5C1QDV5_9SPIO</name>
<dbReference type="AlphaFoldDB" id="A0A5C1QDV5"/>
<proteinExistence type="predicted"/>
<dbReference type="Proteomes" id="UP000323824">
    <property type="component" value="Chromosome"/>
</dbReference>
<evidence type="ECO:0000313" key="1">
    <source>
        <dbReference type="EMBL" id="QEN06255.1"/>
    </source>
</evidence>